<dbReference type="EMBL" id="JAUKUA010000010">
    <property type="protein sequence ID" value="KAK0701233.1"/>
    <property type="molecule type" value="Genomic_DNA"/>
</dbReference>
<dbReference type="Pfam" id="PF06985">
    <property type="entry name" value="HET"/>
    <property type="match status" value="1"/>
</dbReference>
<evidence type="ECO:0000313" key="3">
    <source>
        <dbReference type="Proteomes" id="UP001172102"/>
    </source>
</evidence>
<protein>
    <recommendedName>
        <fullName evidence="1">Heterokaryon incompatibility domain-containing protein</fullName>
    </recommendedName>
</protein>
<accession>A0AA39ZPK2</accession>
<feature type="non-terminal residue" evidence="2">
    <location>
        <position position="120"/>
    </location>
</feature>
<organism evidence="2 3">
    <name type="scientific">Lasiosphaeris hirsuta</name>
    <dbReference type="NCBI Taxonomy" id="260670"/>
    <lineage>
        <taxon>Eukaryota</taxon>
        <taxon>Fungi</taxon>
        <taxon>Dikarya</taxon>
        <taxon>Ascomycota</taxon>
        <taxon>Pezizomycotina</taxon>
        <taxon>Sordariomycetes</taxon>
        <taxon>Sordariomycetidae</taxon>
        <taxon>Sordariales</taxon>
        <taxon>Lasiosphaeriaceae</taxon>
        <taxon>Lasiosphaeris</taxon>
    </lineage>
</organism>
<evidence type="ECO:0000313" key="2">
    <source>
        <dbReference type="EMBL" id="KAK0701233.1"/>
    </source>
</evidence>
<reference evidence="2" key="1">
    <citation type="submission" date="2023-06" db="EMBL/GenBank/DDBJ databases">
        <title>Genome-scale phylogeny and comparative genomics of the fungal order Sordariales.</title>
        <authorList>
            <consortium name="Lawrence Berkeley National Laboratory"/>
            <person name="Hensen N."/>
            <person name="Bonometti L."/>
            <person name="Westerberg I."/>
            <person name="Brannstrom I.O."/>
            <person name="Guillou S."/>
            <person name="Cros-Aarteil S."/>
            <person name="Calhoun S."/>
            <person name="Haridas S."/>
            <person name="Kuo A."/>
            <person name="Mondo S."/>
            <person name="Pangilinan J."/>
            <person name="Riley R."/>
            <person name="Labutti K."/>
            <person name="Andreopoulos B."/>
            <person name="Lipzen A."/>
            <person name="Chen C."/>
            <person name="Yanf M."/>
            <person name="Daum C."/>
            <person name="Ng V."/>
            <person name="Clum A."/>
            <person name="Steindorff A."/>
            <person name="Ohm R."/>
            <person name="Martin F."/>
            <person name="Silar P."/>
            <person name="Natvig D."/>
            <person name="Lalanne C."/>
            <person name="Gautier V."/>
            <person name="Ament-Velasquez S.L."/>
            <person name="Kruys A."/>
            <person name="Hutchinson M.I."/>
            <person name="Powell A.J."/>
            <person name="Barry K."/>
            <person name="Miller A.N."/>
            <person name="Grigoriev I.V."/>
            <person name="Debuchy R."/>
            <person name="Gladieux P."/>
            <person name="Thoren M.H."/>
            <person name="Johannesson H."/>
        </authorList>
    </citation>
    <scope>NUCLEOTIDE SEQUENCE</scope>
    <source>
        <strain evidence="2">SMH4607-1</strain>
    </source>
</reference>
<evidence type="ECO:0000259" key="1">
    <source>
        <dbReference type="Pfam" id="PF06985"/>
    </source>
</evidence>
<dbReference type="AlphaFoldDB" id="A0AA39ZPK2"/>
<dbReference type="InterPro" id="IPR010730">
    <property type="entry name" value="HET"/>
</dbReference>
<comment type="caution">
    <text evidence="2">The sequence shown here is derived from an EMBL/GenBank/DDBJ whole genome shotgun (WGS) entry which is preliminary data.</text>
</comment>
<dbReference type="Proteomes" id="UP001172102">
    <property type="component" value="Unassembled WGS sequence"/>
</dbReference>
<keyword evidence="3" id="KW-1185">Reference proteome</keyword>
<name>A0AA39ZPK2_9PEZI</name>
<proteinExistence type="predicted"/>
<gene>
    <name evidence="2" type="ORF">B0H67DRAFT_464603</name>
</gene>
<sequence length="120" mass="13530">MGDWPARLLHVPTMTSLPWQAGNEYGGQKEPPYAIISYTWGRWRLPSDHDPPHPALQVHGITWKVPPVKDALFSVDEFERALRKVSKQSSCDLVWVDIACINQNNGSPESAREVGRQAKI</sequence>
<feature type="domain" description="Heterokaryon incompatibility" evidence="1">
    <location>
        <begin position="33"/>
        <end position="119"/>
    </location>
</feature>